<gene>
    <name evidence="1" type="ORF">VW23_022365</name>
</gene>
<protein>
    <recommendedName>
        <fullName evidence="3">DUF721 domain-containing protein</fullName>
    </recommendedName>
</protein>
<evidence type="ECO:0008006" key="3">
    <source>
        <dbReference type="Google" id="ProtNLM"/>
    </source>
</evidence>
<dbReference type="RefSeq" id="WP_069910544.1">
    <property type="nucleotide sequence ID" value="NZ_LAJE02000222.1"/>
</dbReference>
<evidence type="ECO:0000313" key="2">
    <source>
        <dbReference type="Proteomes" id="UP000095463"/>
    </source>
</evidence>
<proteinExistence type="predicted"/>
<organism evidence="1 2">
    <name type="scientific">Devosia insulae DS-56</name>
    <dbReference type="NCBI Taxonomy" id="1116389"/>
    <lineage>
        <taxon>Bacteria</taxon>
        <taxon>Pseudomonadati</taxon>
        <taxon>Pseudomonadota</taxon>
        <taxon>Alphaproteobacteria</taxon>
        <taxon>Hyphomicrobiales</taxon>
        <taxon>Devosiaceae</taxon>
        <taxon>Devosia</taxon>
    </lineage>
</organism>
<sequence length="173" mass="18943">MADKPKSKPKDDAPPKRLNRAVGVAEALGGVLDPALKKRGFASRDILSHWPTIAPAPYDKVTRPDKLSWPRGEKGAEGATLYLRCHPGHALALAHEGQRVAASINRYYGYFLVGQVRLSAEPFAIEDEAPETIPALPEVARARISRTVERVSDPGVRDALRQLGQAIARRKPR</sequence>
<dbReference type="Proteomes" id="UP000095463">
    <property type="component" value="Unassembled WGS sequence"/>
</dbReference>
<dbReference type="InterPro" id="IPR007922">
    <property type="entry name" value="DciA-like"/>
</dbReference>
<dbReference type="AlphaFoldDB" id="A0A1E5XNN1"/>
<comment type="caution">
    <text evidence="1">The sequence shown here is derived from an EMBL/GenBank/DDBJ whole genome shotgun (WGS) entry which is preliminary data.</text>
</comment>
<name>A0A1E5XNN1_9HYPH</name>
<reference evidence="1 2" key="1">
    <citation type="journal article" date="2015" name="Genome Announc.">
        <title>Genome Assemblies of Three Soil-Associated Devosia species: D. insulae, D. limi, and D. soli.</title>
        <authorList>
            <person name="Hassan Y.I."/>
            <person name="Lepp D."/>
            <person name="Zhou T."/>
        </authorList>
    </citation>
    <scope>NUCLEOTIDE SEQUENCE [LARGE SCALE GENOMIC DNA]</scope>
    <source>
        <strain evidence="1 2">DS-56</strain>
    </source>
</reference>
<dbReference type="PIRSF" id="PIRSF032064">
    <property type="entry name" value="UCP032064"/>
    <property type="match status" value="1"/>
</dbReference>
<dbReference type="Pfam" id="PF05258">
    <property type="entry name" value="DciA"/>
    <property type="match status" value="1"/>
</dbReference>
<evidence type="ECO:0000313" key="1">
    <source>
        <dbReference type="EMBL" id="OEO30198.1"/>
    </source>
</evidence>
<accession>A0A1E5XNN1</accession>
<dbReference type="EMBL" id="LAJE02000222">
    <property type="protein sequence ID" value="OEO30198.1"/>
    <property type="molecule type" value="Genomic_DNA"/>
</dbReference>
<keyword evidence="2" id="KW-1185">Reference proteome</keyword>
<dbReference type="InterPro" id="IPR010593">
    <property type="entry name" value="DUF1159"/>
</dbReference>